<evidence type="ECO:0000313" key="3">
    <source>
        <dbReference type="Proteomes" id="UP000019486"/>
    </source>
</evidence>
<sequence>MEEAHLVAEYGNPETAQRVRRDLDDAGFGADRVKVLSSERDIGDLPRETGISPATAQRAADGLRRGGSVVLVHATVAEGGRVRAILERYEPGGIDRLAETYLEPGWSRADEVAGPDGVLEIADDLLNVKKPGEDPSKFRPLAPSPDEPILERPDTGKAET</sequence>
<feature type="region of interest" description="Disordered" evidence="1">
    <location>
        <begin position="130"/>
        <end position="160"/>
    </location>
</feature>
<evidence type="ECO:0008006" key="4">
    <source>
        <dbReference type="Google" id="ProtNLM"/>
    </source>
</evidence>
<keyword evidence="3" id="KW-1185">Reference proteome</keyword>
<protein>
    <recommendedName>
        <fullName evidence="4">General stress protein 17M-like domain-containing protein</fullName>
    </recommendedName>
</protein>
<dbReference type="OrthoDB" id="7204249at2"/>
<dbReference type="EMBL" id="AVFL01000028">
    <property type="protein sequence ID" value="EWY37302.1"/>
    <property type="molecule type" value="Genomic_DNA"/>
</dbReference>
<dbReference type="AlphaFoldDB" id="W9GXX8"/>
<comment type="caution">
    <text evidence="2">The sequence shown here is derived from an EMBL/GenBank/DDBJ whole genome shotgun (WGS) entry which is preliminary data.</text>
</comment>
<proteinExistence type="predicted"/>
<dbReference type="Proteomes" id="UP000019486">
    <property type="component" value="Unassembled WGS sequence"/>
</dbReference>
<evidence type="ECO:0000313" key="2">
    <source>
        <dbReference type="EMBL" id="EWY37302.1"/>
    </source>
</evidence>
<evidence type="ECO:0000256" key="1">
    <source>
        <dbReference type="SAM" id="MobiDB-lite"/>
    </source>
</evidence>
<reference evidence="2 3" key="1">
    <citation type="submission" date="2013-08" db="EMBL/GenBank/DDBJ databases">
        <title>The genome sequence of Skermanella stibiiresistens.</title>
        <authorList>
            <person name="Zhu W."/>
            <person name="Wang G."/>
        </authorList>
    </citation>
    <scope>NUCLEOTIDE SEQUENCE [LARGE SCALE GENOMIC DNA]</scope>
    <source>
        <strain evidence="2 3">SB22</strain>
    </source>
</reference>
<name>W9GXX8_9PROT</name>
<gene>
    <name evidence="2" type="ORF">N825_20625</name>
</gene>
<feature type="compositionally biased region" description="Basic and acidic residues" evidence="1">
    <location>
        <begin position="149"/>
        <end position="160"/>
    </location>
</feature>
<dbReference type="RefSeq" id="WP_037459172.1">
    <property type="nucleotide sequence ID" value="NZ_AVFL01000028.1"/>
</dbReference>
<organism evidence="2 3">
    <name type="scientific">Skermanella stibiiresistens SB22</name>
    <dbReference type="NCBI Taxonomy" id="1385369"/>
    <lineage>
        <taxon>Bacteria</taxon>
        <taxon>Pseudomonadati</taxon>
        <taxon>Pseudomonadota</taxon>
        <taxon>Alphaproteobacteria</taxon>
        <taxon>Rhodospirillales</taxon>
        <taxon>Azospirillaceae</taxon>
        <taxon>Skermanella</taxon>
    </lineage>
</organism>
<accession>W9GXX8</accession>